<dbReference type="SUPFAM" id="SSF52540">
    <property type="entry name" value="P-loop containing nucleoside triphosphate hydrolases"/>
    <property type="match status" value="1"/>
</dbReference>
<dbReference type="InterPro" id="IPR025669">
    <property type="entry name" value="AAA_dom"/>
</dbReference>
<proteinExistence type="predicted"/>
<dbReference type="PANTHER" id="PTHR43384:SF6">
    <property type="entry name" value="SEPTUM SITE-DETERMINING PROTEIN MIND HOMOLOG, CHLOROPLASTIC"/>
    <property type="match status" value="1"/>
</dbReference>
<organism evidence="4 5">
    <name type="scientific">Terrihabitans rhizophilus</name>
    <dbReference type="NCBI Taxonomy" id="3092662"/>
    <lineage>
        <taxon>Bacteria</taxon>
        <taxon>Pseudomonadati</taxon>
        <taxon>Pseudomonadota</taxon>
        <taxon>Alphaproteobacteria</taxon>
        <taxon>Hyphomicrobiales</taxon>
        <taxon>Terrihabitans</taxon>
    </lineage>
</organism>
<reference evidence="4 5" key="1">
    <citation type="submission" date="2023-11" db="EMBL/GenBank/DDBJ databases">
        <authorList>
            <person name="Bao R."/>
        </authorList>
    </citation>
    <scope>NUCLEOTIDE SEQUENCE [LARGE SCALE GENOMIC DNA]</scope>
    <source>
        <strain evidence="4 5">PJ23</strain>
    </source>
</reference>
<evidence type="ECO:0000313" key="4">
    <source>
        <dbReference type="EMBL" id="MDX6804507.1"/>
    </source>
</evidence>
<protein>
    <submittedName>
        <fullName evidence="4">AAA family ATPase</fullName>
    </submittedName>
</protein>
<dbReference type="Gene3D" id="3.40.50.300">
    <property type="entry name" value="P-loop containing nucleotide triphosphate hydrolases"/>
    <property type="match status" value="1"/>
</dbReference>
<evidence type="ECO:0000256" key="2">
    <source>
        <dbReference type="ARBA" id="ARBA00022840"/>
    </source>
</evidence>
<dbReference type="InterPro" id="IPR027417">
    <property type="entry name" value="P-loop_NTPase"/>
</dbReference>
<evidence type="ECO:0000256" key="1">
    <source>
        <dbReference type="ARBA" id="ARBA00022741"/>
    </source>
</evidence>
<dbReference type="Pfam" id="PF13614">
    <property type="entry name" value="AAA_31"/>
    <property type="match status" value="1"/>
</dbReference>
<dbReference type="EMBL" id="JAXAFJ010000001">
    <property type="protein sequence ID" value="MDX6804507.1"/>
    <property type="molecule type" value="Genomic_DNA"/>
</dbReference>
<evidence type="ECO:0000313" key="5">
    <source>
        <dbReference type="Proteomes" id="UP001274321"/>
    </source>
</evidence>
<dbReference type="Gene3D" id="3.40.50.2300">
    <property type="match status" value="1"/>
</dbReference>
<gene>
    <name evidence="4" type="ORF">SCD90_00390</name>
</gene>
<comment type="caution">
    <text evidence="4">The sequence shown here is derived from an EMBL/GenBank/DDBJ whole genome shotgun (WGS) entry which is preliminary data.</text>
</comment>
<dbReference type="RefSeq" id="WP_319842633.1">
    <property type="nucleotide sequence ID" value="NZ_JAXAFJ010000001.1"/>
</dbReference>
<keyword evidence="1" id="KW-0547">Nucleotide-binding</keyword>
<name>A0ABU4RI57_9HYPH</name>
<keyword evidence="2" id="KW-0067">ATP-binding</keyword>
<feature type="domain" description="AAA" evidence="3">
    <location>
        <begin position="154"/>
        <end position="309"/>
    </location>
</feature>
<keyword evidence="5" id="KW-1185">Reference proteome</keyword>
<accession>A0ABU4RI57</accession>
<evidence type="ECO:0000259" key="3">
    <source>
        <dbReference type="Pfam" id="PF13614"/>
    </source>
</evidence>
<dbReference type="Proteomes" id="UP001274321">
    <property type="component" value="Unassembled WGS sequence"/>
</dbReference>
<dbReference type="InterPro" id="IPR050625">
    <property type="entry name" value="ParA/MinD_ATPase"/>
</dbReference>
<sequence length="417" mass="45199">MTRTLTTDSHDVDGALIAPLPRISIQAFCATAEIAETVKSAAADRRVEKAHVKVHTGGVAAAIEIYRTAPTPNVILVELTGTREEIVADLERLAEVCEASTKVFVVGHVNDVLLYRDLMRRGVQEYLVAPVAPLDLVRTWSELYRAPDASPVGKTLAFVGAKGGVGASTVSHNVAWAIARGLQLETVVVDLDLAFGTAGLDFNQDPPQGIAEAVFAPDRLDSALIERLLAKCADNLSLLAAPATLDRAYDFAAEAFDPIYDLLRANVPFVVLDVPHLWTSWSRRAVLAADEIVIVATPDLANLRNAKNLVDLARAQRPHDAPPRLVLNMAAVPKRPEIKVAEFSRALDVEPIAIIPFEPQLFGTAANNGQMIAEISATHKVNDLFLEIARSVTGRQEARVHKRTLLDPLMARLLKRA</sequence>
<dbReference type="PANTHER" id="PTHR43384">
    <property type="entry name" value="SEPTUM SITE-DETERMINING PROTEIN MIND HOMOLOG, CHLOROPLASTIC-RELATED"/>
    <property type="match status" value="1"/>
</dbReference>